<gene>
    <name evidence="4" type="ORF">OHV25_07505</name>
</gene>
<reference evidence="4" key="1">
    <citation type="submission" date="2022-10" db="EMBL/GenBank/DDBJ databases">
        <title>The complete genomes of actinobacterial strains from the NBC collection.</title>
        <authorList>
            <person name="Joergensen T.S."/>
            <person name="Alvarez Arevalo M."/>
            <person name="Sterndorff E.B."/>
            <person name="Faurdal D."/>
            <person name="Vuksanovic O."/>
            <person name="Mourched A.-S."/>
            <person name="Charusanti P."/>
            <person name="Shaw S."/>
            <person name="Blin K."/>
            <person name="Weber T."/>
        </authorList>
    </citation>
    <scope>NUCLEOTIDE SEQUENCE</scope>
    <source>
        <strain evidence="4">NBC_00060</strain>
    </source>
</reference>
<feature type="signal peptide" evidence="3">
    <location>
        <begin position="1"/>
        <end position="44"/>
    </location>
</feature>
<dbReference type="AlphaFoldDB" id="A0AAU2GUQ7"/>
<dbReference type="GO" id="GO:0016787">
    <property type="term" value="F:hydrolase activity"/>
    <property type="evidence" value="ECO:0007669"/>
    <property type="project" value="UniProtKB-KW"/>
</dbReference>
<protein>
    <submittedName>
        <fullName evidence="4">Glycoside hydrolase family 88 protein</fullName>
    </submittedName>
</protein>
<dbReference type="PANTHER" id="PTHR33886">
    <property type="entry name" value="UNSATURATED RHAMNOGALACTURONAN HYDROLASE (EUROFUNG)"/>
    <property type="match status" value="1"/>
</dbReference>
<name>A0AAU2GUQ7_9ACTN</name>
<feature type="region of interest" description="Disordered" evidence="2">
    <location>
        <begin position="1"/>
        <end position="22"/>
    </location>
</feature>
<dbReference type="EMBL" id="CP108253">
    <property type="protein sequence ID" value="WTU39427.1"/>
    <property type="molecule type" value="Genomic_DNA"/>
</dbReference>
<feature type="region of interest" description="Disordered" evidence="2">
    <location>
        <begin position="48"/>
        <end position="70"/>
    </location>
</feature>
<dbReference type="SUPFAM" id="SSF48208">
    <property type="entry name" value="Six-hairpin glycosidases"/>
    <property type="match status" value="1"/>
</dbReference>
<keyword evidence="1 4" id="KW-0378">Hydrolase</keyword>
<organism evidence="4">
    <name type="scientific">Streptomyces sp. NBC_00060</name>
    <dbReference type="NCBI Taxonomy" id="2975636"/>
    <lineage>
        <taxon>Bacteria</taxon>
        <taxon>Bacillati</taxon>
        <taxon>Actinomycetota</taxon>
        <taxon>Actinomycetes</taxon>
        <taxon>Kitasatosporales</taxon>
        <taxon>Streptomycetaceae</taxon>
        <taxon>Streptomyces</taxon>
    </lineage>
</organism>
<sequence>MTRLRGPHRAPHTTSRGSRRISRRAPRLLTAVLAAAFTAGGIGAATGPATAAQHRAAQHRPAQRSDDQATDWSVALTKSTTARFTPSSIGGWSYPVGLYLFGQYQVYQRTHDPKLLTYIRSYVDRFVDGSGGIGQSFNNLDSMQAGRLLVILHHETGQDRYRIAAKKIRDRLNTYPRTADGGFWHADNSSRAHQLWADGVYMVNPFLVEYGKEFGDSTYANDEAAKQLAVYGSHLQVSNGLLKHAYDESRTAGWADKSTGLAPEHWCRAIGWYSMAIVNVLDAIPAGHPRRAELLTYLRGLAGGLERYQDPKTGRWFQVVDKGAKADNWTETSCSSMFTYALDRAVQQGYIDPHYETVAQRGYRGVLARISLGADGRTNLTDISIGTNVGDYAYYIARTRATNDFHGLGAFLIMNEQLEEDR</sequence>
<dbReference type="Gene3D" id="1.50.10.10">
    <property type="match status" value="1"/>
</dbReference>
<accession>A0AAU2GUQ7</accession>
<dbReference type="Pfam" id="PF07470">
    <property type="entry name" value="Glyco_hydro_88"/>
    <property type="match status" value="1"/>
</dbReference>
<dbReference type="GO" id="GO:0005975">
    <property type="term" value="P:carbohydrate metabolic process"/>
    <property type="evidence" value="ECO:0007669"/>
    <property type="project" value="InterPro"/>
</dbReference>
<dbReference type="InterPro" id="IPR052043">
    <property type="entry name" value="PolySaccharide_Degr_Enz"/>
</dbReference>
<evidence type="ECO:0000313" key="4">
    <source>
        <dbReference type="EMBL" id="WTU39427.1"/>
    </source>
</evidence>
<feature type="chain" id="PRO_5043939684" evidence="3">
    <location>
        <begin position="45"/>
        <end position="422"/>
    </location>
</feature>
<evidence type="ECO:0000256" key="2">
    <source>
        <dbReference type="SAM" id="MobiDB-lite"/>
    </source>
</evidence>
<dbReference type="PANTHER" id="PTHR33886:SF8">
    <property type="entry name" value="UNSATURATED RHAMNOGALACTURONAN HYDROLASE (EUROFUNG)"/>
    <property type="match status" value="1"/>
</dbReference>
<dbReference type="InterPro" id="IPR008928">
    <property type="entry name" value="6-hairpin_glycosidase_sf"/>
</dbReference>
<evidence type="ECO:0000256" key="3">
    <source>
        <dbReference type="SAM" id="SignalP"/>
    </source>
</evidence>
<evidence type="ECO:0000256" key="1">
    <source>
        <dbReference type="ARBA" id="ARBA00022801"/>
    </source>
</evidence>
<proteinExistence type="predicted"/>
<dbReference type="InterPro" id="IPR010905">
    <property type="entry name" value="Glyco_hydro_88"/>
</dbReference>
<dbReference type="InterPro" id="IPR012341">
    <property type="entry name" value="6hp_glycosidase-like_sf"/>
</dbReference>
<keyword evidence="3" id="KW-0732">Signal</keyword>